<feature type="domain" description="Roc" evidence="10">
    <location>
        <begin position="1415"/>
        <end position="1585"/>
    </location>
</feature>
<dbReference type="InterPro" id="IPR042576">
    <property type="entry name" value="TRAF3IP1_N_sf"/>
</dbReference>
<evidence type="ECO:0000313" key="12">
    <source>
        <dbReference type="Proteomes" id="UP000549394"/>
    </source>
</evidence>
<keyword evidence="4" id="KW-0547">Nucleotide-binding</keyword>
<dbReference type="SUPFAM" id="SSF52058">
    <property type="entry name" value="L domain-like"/>
    <property type="match status" value="1"/>
</dbReference>
<dbReference type="InterPro" id="IPR057263">
    <property type="entry name" value="COR-B"/>
</dbReference>
<keyword evidence="7" id="KW-0342">GTP-binding</keyword>
<dbReference type="Gene3D" id="3.40.50.300">
    <property type="entry name" value="P-loop containing nucleotide triphosphate hydrolases"/>
    <property type="match status" value="1"/>
</dbReference>
<evidence type="ECO:0000256" key="3">
    <source>
        <dbReference type="ARBA" id="ARBA00022737"/>
    </source>
</evidence>
<dbReference type="GO" id="GO:0016301">
    <property type="term" value="F:kinase activity"/>
    <property type="evidence" value="ECO:0007669"/>
    <property type="project" value="UniProtKB-KW"/>
</dbReference>
<accession>A0A7I8WET2</accession>
<evidence type="ECO:0000313" key="11">
    <source>
        <dbReference type="EMBL" id="CAD5126586.1"/>
    </source>
</evidence>
<sequence length="2321" mass="270052">MCDKLRKDIQVALNNIISSPIVKERFLAKLPYQYVKDIAISILETTHLNNIFSKEDLKFKIDVNNHIFLEGEGEEGKEFQESDFVHAKDIISGINTERTLRFLQMLTKIQRKTNTERKQSFGKQNDDKFRLVNRSILKLFIADEMNTTSPKRGKIGETIDNECLVHKNRLPMKLLFSQSRQNPLYRMNNDNETVQMNTIELENVGFINDYFFCLITQVKGLIKEFNELPWIPYSVKLNKCQSITDWSVFWLYKLDNKNLVDRSKILRKIFCFDDCISLSNWTFETCVNYMKQIQIDSNSTSTLWNFEKMPPGECISLIYQLSQNVSGNLGAVNLYLNPSVNPVYGEDNMIFTEKRFNTNINEISATYALISIIESFIKDFQNTIIEKSSGPKFTKLNFNEQNNLHNLMAVNQLLTELKANLEDDNSRIVSFLNIDSKNSNENSVEKLLLLMSEAFEQVSTSNQQFNYTNDVINGFIERIDNLLEKKQEFLSITQLTKELNIEDLVCLEKKYQVKKIYQFPYLKILKLCHTLGLLILFKSFGSEEWFIANPKWFANLVQNLHTVSEDCDYRVEDDLFFLHKSTKVCLKAKWYFSTIPSKSDIFEIIFGIELALTLPSTSLLLPLQLSYCEKEMTKLMEDNNDIAQVSMIYTFKTKLSELAHWRIIYYINLLFWKNEINTTISDLYYNWITFYDGPAEASICFNDDECKSIKICCRILKNENSPSILAHLLKQIETAVEYSLKISSVYFSKILFTPWGNVLIEPESNDTYSTEYLKNNLNFFNNFNVYFEHELHNIYEIGCVNKCNLRRQHFLWKMHKQLYPTFKNEILFEEEGDIVCNLDEILQTSTLCSNMNPVNFYSITLRNCSNLKFELAKDNYSIVFNSDEKRIYKSTSNGIEKLFDFDVQQFSALTIKFMPSYDQRGSYKTAYKALNTKLKLYMDNIFIGNLSEPELEFTLKFHNADKNLIIDFTYAPRQEMKHSRNALEVGQKLINNGHISTVENFKDYLNLYDFQPVPDIWFGKIMSAKSSADILSTLAVDSAVLKESFQVDNLLGTLDNLKTTFTCYLHENALPTTKNERQKYLQLLDNDKIQNVKRDFLKENNCHCFKYLTKWRIINNNIRTEEEDGEDDGGLFENVEKMHRLKDIYLLKCNIQTALKHVDRIAYSIENFQIIKSPIKTIHPSIGKCSLITTLRFENLLLSDLPMELSNLTLLKFLYLTGNLFENVPKVISQLSNLTQLNLDAINFTPFHSKILETDIVSLEEWKYTYNENYSQLSSVGFDEGSMMKLFKEIASDDSLKSRDEIQEFHAVLYKKLPRITSWNVLENLHKQSFKILVILNLKYTSFQTLDDSIEYLENLHILDISFNLLLEEISPKIAYLPLQTLYLENCPSLRTPPKVIAVKSLKHIQNYMRALDKGYVSCKRTKLMLVGLGGGGKTSLMTSLTENNQEESEQLVKSTKVTDGICIRKWLVQSIEYSIWDFAGQTVYYNTHQFFLSNRAVYFLVWNVRSGEEHAGLKFWLNSIKCHAPKAPVFIVGTHIDQVEKSELPTIKYQEKYPQIKGFYNVSSLTKKGLNELVDGLINITINEKYMNEKIPNFWLDFEEKLYKVSKTLNIISIEEAIGFAEETGIIDKAEFYQAVEFLHELGSIQYFQNEYLRKQIIINPQWIVDVMACVVSVQENSIKNGKLLHDDLNKIWPSESYSNLHKWLLRLTEEFDLTFSLKNERASLVPCLLPDIEPENAWEKESLKEGESETKMVYKFDYLPFGLFNRVQVRLFEYGDEFLIWKTGSYLTKNGHRGILKRKSSSKILIKVRGFKPENVLFLVHEVLETLIAESFQGVEFNFMTPCPECIYHKIQHPSMVESWRIRKAMQLKIPFLQCTHNFHTVSITQLQNMLPPESSEELDMHLQNAVRELKKIQLRPIKDVLMLYCLADVPSNESESCNHISALRIKNELEKAGFYVKMFNDSCENYVEEAISSLKSTQVVLTLMTDDFIKNSTCRNLFIYTKKNLAKQNQLILIKESDKWKKHTDIGMLCSDDIYINMQNVEKFSAKMNDLKNSLSVNSKPTKWPPCFISYCWSNSQMAINKGTKMNKKALGKTDPRLLKDKLEEAGINCWMDIEQVNRGGLFQDIAEGLKKAKIVVACVSDEYILSKNCQMEFRFASLTLRLPIILAIVGTGKNWIQSEIGMISLSYPRVNLQEMDTNIVEVVNLVKEKIGTEELDENVRIEKEIHHEEFTELLELAERKLLRQLATLQNLSRGFNFPHIPILDYSTNSTENTTNRYRFVFLCECDQGWHLPDNHQSIQWNVPFESREAEKYMTECV</sequence>
<reference evidence="11 12" key="1">
    <citation type="submission" date="2020-08" db="EMBL/GenBank/DDBJ databases">
        <authorList>
            <person name="Hejnol A."/>
        </authorList>
    </citation>
    <scope>NUCLEOTIDE SEQUENCE [LARGE SCALE GENOMIC DNA]</scope>
</reference>
<dbReference type="InterPro" id="IPR020859">
    <property type="entry name" value="ROC"/>
</dbReference>
<proteinExistence type="predicted"/>
<comment type="caution">
    <text evidence="11">The sequence shown here is derived from an EMBL/GenBank/DDBJ whole genome shotgun (WGS) entry which is preliminary data.</text>
</comment>
<dbReference type="GO" id="GO:0007165">
    <property type="term" value="P:signal transduction"/>
    <property type="evidence" value="ECO:0007669"/>
    <property type="project" value="InterPro"/>
</dbReference>
<evidence type="ECO:0000256" key="2">
    <source>
        <dbReference type="ARBA" id="ARBA00022679"/>
    </source>
</evidence>
<keyword evidence="2" id="KW-0808">Transferase</keyword>
<keyword evidence="3" id="KW-0677">Repeat</keyword>
<dbReference type="GO" id="GO:0005525">
    <property type="term" value="F:GTP binding"/>
    <property type="evidence" value="ECO:0007669"/>
    <property type="project" value="InterPro"/>
</dbReference>
<dbReference type="Gene3D" id="3.30.310.200">
    <property type="match status" value="1"/>
</dbReference>
<evidence type="ECO:0000256" key="1">
    <source>
        <dbReference type="ARBA" id="ARBA00012513"/>
    </source>
</evidence>
<evidence type="ECO:0000256" key="7">
    <source>
        <dbReference type="ARBA" id="ARBA00023134"/>
    </source>
</evidence>
<evidence type="ECO:0000259" key="10">
    <source>
        <dbReference type="PROSITE" id="PS51424"/>
    </source>
</evidence>
<dbReference type="SUPFAM" id="SSF52200">
    <property type="entry name" value="Toll/Interleukin receptor TIR domain"/>
    <property type="match status" value="1"/>
</dbReference>
<protein>
    <recommendedName>
        <fullName evidence="1">non-specific serine/threonine protein kinase</fullName>
        <ecNumber evidence="1">2.7.11.1</ecNumber>
    </recommendedName>
</protein>
<dbReference type="InterPro" id="IPR035897">
    <property type="entry name" value="Toll_tir_struct_dom_sf"/>
</dbReference>
<evidence type="ECO:0000256" key="5">
    <source>
        <dbReference type="ARBA" id="ARBA00022777"/>
    </source>
</evidence>
<dbReference type="InterPro" id="IPR036388">
    <property type="entry name" value="WH-like_DNA-bd_sf"/>
</dbReference>
<dbReference type="Proteomes" id="UP000549394">
    <property type="component" value="Unassembled WGS sequence"/>
</dbReference>
<dbReference type="PANTHER" id="PTHR47508">
    <property type="entry name" value="SAM DOMAIN-CONTAINING PROTEIN-RELATED"/>
    <property type="match status" value="1"/>
</dbReference>
<dbReference type="InterPro" id="IPR040468">
    <property type="entry name" value="TRAF3IP1_N"/>
</dbReference>
<dbReference type="SMART" id="SM00175">
    <property type="entry name" value="RAB"/>
    <property type="match status" value="1"/>
</dbReference>
<dbReference type="Gene3D" id="1.10.10.10">
    <property type="entry name" value="Winged helix-like DNA-binding domain superfamily/Winged helix DNA-binding domain"/>
    <property type="match status" value="1"/>
</dbReference>
<keyword evidence="5" id="KW-0418">Kinase</keyword>
<dbReference type="Pfam" id="PF25497">
    <property type="entry name" value="COR-B"/>
    <property type="match status" value="1"/>
</dbReference>
<dbReference type="Pfam" id="PF10243">
    <property type="entry name" value="MIP-T3"/>
    <property type="match status" value="1"/>
</dbReference>
<dbReference type="SMART" id="SM00174">
    <property type="entry name" value="RHO"/>
    <property type="match status" value="1"/>
</dbReference>
<organism evidence="11 12">
    <name type="scientific">Dimorphilus gyrociliatus</name>
    <dbReference type="NCBI Taxonomy" id="2664684"/>
    <lineage>
        <taxon>Eukaryota</taxon>
        <taxon>Metazoa</taxon>
        <taxon>Spiralia</taxon>
        <taxon>Lophotrochozoa</taxon>
        <taxon>Annelida</taxon>
        <taxon>Polychaeta</taxon>
        <taxon>Polychaeta incertae sedis</taxon>
        <taxon>Dinophilidae</taxon>
        <taxon>Dimorphilus</taxon>
    </lineage>
</organism>
<dbReference type="EMBL" id="CAJFCJ010000063">
    <property type="protein sequence ID" value="CAD5126586.1"/>
    <property type="molecule type" value="Genomic_DNA"/>
</dbReference>
<comment type="catalytic activity">
    <reaction evidence="8">
        <text>L-threonyl-[protein] + ATP = O-phospho-L-threonyl-[protein] + ADP + H(+)</text>
        <dbReference type="Rhea" id="RHEA:46608"/>
        <dbReference type="Rhea" id="RHEA-COMP:11060"/>
        <dbReference type="Rhea" id="RHEA-COMP:11605"/>
        <dbReference type="ChEBI" id="CHEBI:15378"/>
        <dbReference type="ChEBI" id="CHEBI:30013"/>
        <dbReference type="ChEBI" id="CHEBI:30616"/>
        <dbReference type="ChEBI" id="CHEBI:61977"/>
        <dbReference type="ChEBI" id="CHEBI:456216"/>
        <dbReference type="EC" id="2.7.11.1"/>
    </reaction>
</comment>
<dbReference type="Gene3D" id="3.30.70.1390">
    <property type="entry name" value="ROC domain from the Parkinson's disease-associated leucine-rich repeat kinase 2"/>
    <property type="match status" value="1"/>
</dbReference>
<dbReference type="Gene3D" id="3.40.50.10140">
    <property type="entry name" value="Toll/interleukin-1 receptor homology (TIR) domain"/>
    <property type="match status" value="1"/>
</dbReference>
<dbReference type="Gene3D" id="3.80.10.10">
    <property type="entry name" value="Ribonuclease Inhibitor"/>
    <property type="match status" value="2"/>
</dbReference>
<evidence type="ECO:0000256" key="9">
    <source>
        <dbReference type="ARBA" id="ARBA00048679"/>
    </source>
</evidence>
<dbReference type="GO" id="GO:0005524">
    <property type="term" value="F:ATP binding"/>
    <property type="evidence" value="ECO:0007669"/>
    <property type="project" value="UniProtKB-KW"/>
</dbReference>
<dbReference type="InterPro" id="IPR001806">
    <property type="entry name" value="Small_GTPase"/>
</dbReference>
<dbReference type="PROSITE" id="PS51424">
    <property type="entry name" value="ROC"/>
    <property type="match status" value="1"/>
</dbReference>
<evidence type="ECO:0000256" key="4">
    <source>
        <dbReference type="ARBA" id="ARBA00022741"/>
    </source>
</evidence>
<gene>
    <name evidence="11" type="ORF">DGYR_LOCUS13824</name>
</gene>
<dbReference type="Gene3D" id="1.10.418.50">
    <property type="entry name" value="Microtubule-binding protein MIP-T3"/>
    <property type="match status" value="1"/>
</dbReference>
<dbReference type="Pfam" id="PF08477">
    <property type="entry name" value="Roc"/>
    <property type="match status" value="1"/>
</dbReference>
<evidence type="ECO:0000256" key="6">
    <source>
        <dbReference type="ARBA" id="ARBA00022840"/>
    </source>
</evidence>
<name>A0A7I8WET2_9ANNE</name>
<dbReference type="GO" id="GO:0003924">
    <property type="term" value="F:GTPase activity"/>
    <property type="evidence" value="ECO:0007669"/>
    <property type="project" value="InterPro"/>
</dbReference>
<dbReference type="InterPro" id="IPR032675">
    <property type="entry name" value="LRR_dom_sf"/>
</dbReference>
<dbReference type="InterPro" id="IPR032171">
    <property type="entry name" value="COR-A"/>
</dbReference>
<comment type="catalytic activity">
    <reaction evidence="9">
        <text>L-seryl-[protein] + ATP = O-phospho-L-seryl-[protein] + ADP + H(+)</text>
        <dbReference type="Rhea" id="RHEA:17989"/>
        <dbReference type="Rhea" id="RHEA-COMP:9863"/>
        <dbReference type="Rhea" id="RHEA-COMP:11604"/>
        <dbReference type="ChEBI" id="CHEBI:15378"/>
        <dbReference type="ChEBI" id="CHEBI:29999"/>
        <dbReference type="ChEBI" id="CHEBI:30616"/>
        <dbReference type="ChEBI" id="CHEBI:83421"/>
        <dbReference type="ChEBI" id="CHEBI:456216"/>
        <dbReference type="EC" id="2.7.11.1"/>
    </reaction>
</comment>
<dbReference type="PANTHER" id="PTHR47508:SF1">
    <property type="entry name" value="NON-SPECIFIC SERINE_THREONINE PROTEIN KINASE"/>
    <property type="match status" value="1"/>
</dbReference>
<dbReference type="Pfam" id="PF13676">
    <property type="entry name" value="TIR_2"/>
    <property type="match status" value="1"/>
</dbReference>
<dbReference type="OrthoDB" id="10252328at2759"/>
<keyword evidence="12" id="KW-1185">Reference proteome</keyword>
<keyword evidence="6" id="KW-0067">ATP-binding</keyword>
<evidence type="ECO:0000256" key="8">
    <source>
        <dbReference type="ARBA" id="ARBA00047899"/>
    </source>
</evidence>
<dbReference type="InterPro" id="IPR027417">
    <property type="entry name" value="P-loop_NTPase"/>
</dbReference>
<dbReference type="Pfam" id="PF16095">
    <property type="entry name" value="COR-A"/>
    <property type="match status" value="1"/>
</dbReference>
<dbReference type="SUPFAM" id="SSF52540">
    <property type="entry name" value="P-loop containing nucleoside triphosphate hydrolases"/>
    <property type="match status" value="1"/>
</dbReference>
<dbReference type="InterPro" id="IPR000157">
    <property type="entry name" value="TIR_dom"/>
</dbReference>
<dbReference type="EC" id="2.7.11.1" evidence="1"/>